<name>A0A6G3SM38_STRAQ</name>
<gene>
    <name evidence="1" type="ORF">G3I43_07170</name>
</gene>
<dbReference type="RefSeq" id="WP_164256933.1">
    <property type="nucleotide sequence ID" value="NZ_JAAGMK010000180.1"/>
</dbReference>
<dbReference type="AlphaFoldDB" id="A0A6G3SM38"/>
<dbReference type="EMBL" id="JAAGMK010000180">
    <property type="protein sequence ID" value="NEB83959.1"/>
    <property type="molecule type" value="Genomic_DNA"/>
</dbReference>
<reference evidence="1" key="1">
    <citation type="submission" date="2020-01" db="EMBL/GenBank/DDBJ databases">
        <title>Insect and environment-associated Actinomycetes.</title>
        <authorList>
            <person name="Currrie C."/>
            <person name="Chevrette M."/>
            <person name="Carlson C."/>
            <person name="Stubbendieck R."/>
            <person name="Wendt-Pienkowski E."/>
        </authorList>
    </citation>
    <scope>NUCLEOTIDE SEQUENCE</scope>
    <source>
        <strain evidence="1">SID505</strain>
    </source>
</reference>
<organism evidence="1">
    <name type="scientific">Streptomyces anulatus</name>
    <name type="common">Streptomyces chrysomallus</name>
    <dbReference type="NCBI Taxonomy" id="1892"/>
    <lineage>
        <taxon>Bacteria</taxon>
        <taxon>Bacillati</taxon>
        <taxon>Actinomycetota</taxon>
        <taxon>Actinomycetes</taxon>
        <taxon>Kitasatosporales</taxon>
        <taxon>Streptomycetaceae</taxon>
        <taxon>Streptomyces</taxon>
    </lineage>
</organism>
<proteinExistence type="predicted"/>
<evidence type="ECO:0000313" key="1">
    <source>
        <dbReference type="EMBL" id="NEB83959.1"/>
    </source>
</evidence>
<protein>
    <submittedName>
        <fullName evidence="1">Uncharacterized protein</fullName>
    </submittedName>
</protein>
<comment type="caution">
    <text evidence="1">The sequence shown here is derived from an EMBL/GenBank/DDBJ whole genome shotgun (WGS) entry which is preliminary data.</text>
</comment>
<accession>A0A6G3SM38</accession>
<sequence>MSNDRSAAEAAARLRAAWHRYHAARATTDASVIRLSAAAQRFMVVLQEGTDREIAEHPDLAEVNVMLDGYYDDSPSSAVTPEQ</sequence>